<dbReference type="Pfam" id="PF13443">
    <property type="entry name" value="HTH_26"/>
    <property type="match status" value="1"/>
</dbReference>
<organism evidence="2 3">
    <name type="scientific">Eubacterium ventriosum</name>
    <dbReference type="NCBI Taxonomy" id="39496"/>
    <lineage>
        <taxon>Bacteria</taxon>
        <taxon>Bacillati</taxon>
        <taxon>Bacillota</taxon>
        <taxon>Clostridia</taxon>
        <taxon>Eubacteriales</taxon>
        <taxon>Eubacteriaceae</taxon>
        <taxon>Eubacterium</taxon>
    </lineage>
</organism>
<evidence type="ECO:0000313" key="3">
    <source>
        <dbReference type="Proteomes" id="UP000284598"/>
    </source>
</evidence>
<gene>
    <name evidence="2" type="ORF">DW929_04200</name>
</gene>
<evidence type="ECO:0000259" key="1">
    <source>
        <dbReference type="PROSITE" id="PS50943"/>
    </source>
</evidence>
<dbReference type="GO" id="GO:0003677">
    <property type="term" value="F:DNA binding"/>
    <property type="evidence" value="ECO:0007669"/>
    <property type="project" value="InterPro"/>
</dbReference>
<name>A0A413S267_9FIRM</name>
<dbReference type="EMBL" id="QSFO01000004">
    <property type="protein sequence ID" value="RHA55535.1"/>
    <property type="molecule type" value="Genomic_DNA"/>
</dbReference>
<dbReference type="RefSeq" id="WP_118024997.1">
    <property type="nucleotide sequence ID" value="NZ_QSFO01000004.1"/>
</dbReference>
<dbReference type="SMART" id="SM00530">
    <property type="entry name" value="HTH_XRE"/>
    <property type="match status" value="1"/>
</dbReference>
<accession>A0A413S267</accession>
<reference evidence="2 3" key="1">
    <citation type="submission" date="2018-08" db="EMBL/GenBank/DDBJ databases">
        <title>A genome reference for cultivated species of the human gut microbiota.</title>
        <authorList>
            <person name="Zou Y."/>
            <person name="Xue W."/>
            <person name="Luo G."/>
        </authorList>
    </citation>
    <scope>NUCLEOTIDE SEQUENCE [LARGE SCALE GENOMIC DNA]</scope>
    <source>
        <strain evidence="2 3">AM43-2</strain>
    </source>
</reference>
<comment type="caution">
    <text evidence="2">The sequence shown here is derived from an EMBL/GenBank/DDBJ whole genome shotgun (WGS) entry which is preliminary data.</text>
</comment>
<dbReference type="PROSITE" id="PS50943">
    <property type="entry name" value="HTH_CROC1"/>
    <property type="match status" value="1"/>
</dbReference>
<dbReference type="Proteomes" id="UP000284598">
    <property type="component" value="Unassembled WGS sequence"/>
</dbReference>
<dbReference type="InterPro" id="IPR001387">
    <property type="entry name" value="Cro/C1-type_HTH"/>
</dbReference>
<dbReference type="InterPro" id="IPR010982">
    <property type="entry name" value="Lambda_DNA-bd_dom_sf"/>
</dbReference>
<feature type="domain" description="HTH cro/C1-type" evidence="1">
    <location>
        <begin position="7"/>
        <end position="61"/>
    </location>
</feature>
<dbReference type="SUPFAM" id="SSF47413">
    <property type="entry name" value="lambda repressor-like DNA-binding domains"/>
    <property type="match status" value="1"/>
</dbReference>
<dbReference type="Gene3D" id="1.10.260.40">
    <property type="entry name" value="lambda repressor-like DNA-binding domains"/>
    <property type="match status" value="1"/>
</dbReference>
<protein>
    <submittedName>
        <fullName evidence="2">XRE family transcriptional regulator</fullName>
    </submittedName>
</protein>
<proteinExistence type="predicted"/>
<dbReference type="AlphaFoldDB" id="A0A413S267"/>
<sequence length="163" mass="18804">MGDGKNLKKILDEQKKSVRWLAKETTISPTTLYSIIQKDTAIRFDFALRIANVLNVEVSDICSDSALKAENWSDESKIILPELPHGFDKVLDGNRIKTYLKNSLYPLMELFGKQSMPKLDEHLTNYYQLTDEGRRDVDSFIEAQLQIKKDPKRAADVKKITRW</sequence>
<evidence type="ECO:0000313" key="2">
    <source>
        <dbReference type="EMBL" id="RHA55535.1"/>
    </source>
</evidence>
<dbReference type="CDD" id="cd00093">
    <property type="entry name" value="HTH_XRE"/>
    <property type="match status" value="1"/>
</dbReference>